<evidence type="ECO:0000313" key="5">
    <source>
        <dbReference type="Proteomes" id="UP001321473"/>
    </source>
</evidence>
<keyword evidence="2" id="KW-1133">Transmembrane helix</keyword>
<evidence type="ECO:0000313" key="3">
    <source>
        <dbReference type="EMBL" id="KAK8758470.1"/>
    </source>
</evidence>
<feature type="transmembrane region" description="Helical" evidence="2">
    <location>
        <begin position="124"/>
        <end position="144"/>
    </location>
</feature>
<dbReference type="AlphaFoldDB" id="A0AAQ4D7N0"/>
<evidence type="ECO:0000256" key="1">
    <source>
        <dbReference type="SAM" id="MobiDB-lite"/>
    </source>
</evidence>
<feature type="compositionally biased region" description="Low complexity" evidence="1">
    <location>
        <begin position="53"/>
        <end position="70"/>
    </location>
</feature>
<reference evidence="3" key="3">
    <citation type="submission" date="2024-02" db="EMBL/GenBank/DDBJ databases">
        <authorList>
            <person name="Mcdaniel E.A."/>
            <person name="Celebi F.M."/>
            <person name="Reiter T."/>
            <person name="Weiss E.C."/>
            <person name="Chou S."/>
        </authorList>
    </citation>
    <scope>NUCLEOTIDE SEQUENCE</scope>
    <source>
        <strain evidence="3">F_SG_1</strain>
        <tissue evidence="3">Salivary glands</tissue>
    </source>
</reference>
<name>A0AAQ4D7N0_AMBAM</name>
<keyword evidence="2" id="KW-0472">Membrane</keyword>
<accession>A0AAQ4D7N0</accession>
<proteinExistence type="predicted"/>
<evidence type="ECO:0000313" key="4">
    <source>
        <dbReference type="EMBL" id="KAK8781051.1"/>
    </source>
</evidence>
<keyword evidence="2" id="KW-0812">Transmembrane</keyword>
<keyword evidence="5" id="KW-1185">Reference proteome</keyword>
<evidence type="ECO:0000256" key="2">
    <source>
        <dbReference type="SAM" id="Phobius"/>
    </source>
</evidence>
<feature type="region of interest" description="Disordered" evidence="1">
    <location>
        <begin position="40"/>
        <end position="70"/>
    </location>
</feature>
<dbReference type="EMBL" id="JARKHS020008105">
    <property type="protein sequence ID" value="KAK8781051.1"/>
    <property type="molecule type" value="Genomic_DNA"/>
</dbReference>
<dbReference type="EMBL" id="JARKHS020034100">
    <property type="protein sequence ID" value="KAK8758470.1"/>
    <property type="molecule type" value="Genomic_DNA"/>
</dbReference>
<reference evidence="3 5" key="1">
    <citation type="journal article" date="2023" name="Arcadia Sci">
        <title>De novo assembly of a long-read Amblyomma americanum tick genome.</title>
        <authorList>
            <person name="Chou S."/>
            <person name="Poskanzer K.E."/>
            <person name="Rollins M."/>
            <person name="Thuy-Boun P.S."/>
        </authorList>
    </citation>
    <scope>NUCLEOTIDE SEQUENCE [LARGE SCALE GENOMIC DNA]</scope>
    <source>
        <strain evidence="3">F_SG_1</strain>
        <tissue evidence="3">Salivary glands</tissue>
    </source>
</reference>
<organism evidence="3 5">
    <name type="scientific">Amblyomma americanum</name>
    <name type="common">Lone star tick</name>
    <dbReference type="NCBI Taxonomy" id="6943"/>
    <lineage>
        <taxon>Eukaryota</taxon>
        <taxon>Metazoa</taxon>
        <taxon>Ecdysozoa</taxon>
        <taxon>Arthropoda</taxon>
        <taxon>Chelicerata</taxon>
        <taxon>Arachnida</taxon>
        <taxon>Acari</taxon>
        <taxon>Parasitiformes</taxon>
        <taxon>Ixodida</taxon>
        <taxon>Ixodoidea</taxon>
        <taxon>Ixodidae</taxon>
        <taxon>Amblyomminae</taxon>
        <taxon>Amblyomma</taxon>
    </lineage>
</organism>
<comment type="caution">
    <text evidence="3">The sequence shown here is derived from an EMBL/GenBank/DDBJ whole genome shotgun (WGS) entry which is preliminary data.</text>
</comment>
<sequence length="158" mass="16464">MLRFTRATQRTRLLLVVVVAFTLLFICGVADDNDWGAVTRPAPATAPEERAGEAANKGGALSSAAAARSDSPLLEQRAVLDGRRLAVVSRGGSDDSSAAAASVAAVGMVHPEVVQGAAVWQGQAVTVVGLLGLTVFAVIVAVVGRKLYRSRRERRNGE</sequence>
<protein>
    <submittedName>
        <fullName evidence="3">Uncharacterized protein</fullName>
    </submittedName>
</protein>
<reference evidence="3" key="2">
    <citation type="submission" date="2023-03" db="EMBL/GenBank/DDBJ databases">
        <authorList>
            <person name="Thuy-Boun P."/>
        </authorList>
    </citation>
    <scope>NUCLEOTIDE SEQUENCE</scope>
    <source>
        <strain evidence="3">F_SG_1</strain>
        <tissue evidence="3">Salivary glands</tissue>
    </source>
</reference>
<gene>
    <name evidence="3" type="ORF">V5799_003898</name>
    <name evidence="4" type="ORF">V5799_017609</name>
</gene>
<dbReference type="Proteomes" id="UP001321473">
    <property type="component" value="Unassembled WGS sequence"/>
</dbReference>